<gene>
    <name evidence="1" type="ORF">S01H1_83881</name>
</gene>
<evidence type="ECO:0000313" key="1">
    <source>
        <dbReference type="EMBL" id="GAG48819.1"/>
    </source>
</evidence>
<dbReference type="EMBL" id="BARS01057128">
    <property type="protein sequence ID" value="GAG48819.1"/>
    <property type="molecule type" value="Genomic_DNA"/>
</dbReference>
<accession>X0XZA3</accession>
<comment type="caution">
    <text evidence="1">The sequence shown here is derived from an EMBL/GenBank/DDBJ whole genome shotgun (WGS) entry which is preliminary data.</text>
</comment>
<feature type="non-terminal residue" evidence="1">
    <location>
        <position position="1"/>
    </location>
</feature>
<protein>
    <submittedName>
        <fullName evidence="1">Uncharacterized protein</fullName>
    </submittedName>
</protein>
<dbReference type="AlphaFoldDB" id="X0XZA3"/>
<reference evidence="1" key="1">
    <citation type="journal article" date="2014" name="Front. Microbiol.">
        <title>High frequency of phylogenetically diverse reductive dehalogenase-homologous genes in deep subseafloor sedimentary metagenomes.</title>
        <authorList>
            <person name="Kawai M."/>
            <person name="Futagami T."/>
            <person name="Toyoda A."/>
            <person name="Takaki Y."/>
            <person name="Nishi S."/>
            <person name="Hori S."/>
            <person name="Arai W."/>
            <person name="Tsubouchi T."/>
            <person name="Morono Y."/>
            <person name="Uchiyama I."/>
            <person name="Ito T."/>
            <person name="Fujiyama A."/>
            <person name="Inagaki F."/>
            <person name="Takami H."/>
        </authorList>
    </citation>
    <scope>NUCLEOTIDE SEQUENCE</scope>
    <source>
        <strain evidence="1">Expedition CK06-06</strain>
    </source>
</reference>
<organism evidence="1">
    <name type="scientific">marine sediment metagenome</name>
    <dbReference type="NCBI Taxonomy" id="412755"/>
    <lineage>
        <taxon>unclassified sequences</taxon>
        <taxon>metagenomes</taxon>
        <taxon>ecological metagenomes</taxon>
    </lineage>
</organism>
<sequence length="58" mass="6220">DQGWKTAQNVAAGVAGFVVPVLWFGMDWQGSAGKEAQALQARQQYLGALAVQKKCGQR</sequence>
<name>X0XZA3_9ZZZZ</name>
<proteinExistence type="predicted"/>